<keyword evidence="5 6" id="KW-0539">Nucleus</keyword>
<gene>
    <name evidence="9" type="ORF">AOQ84DRAFT_301927</name>
</gene>
<dbReference type="GO" id="GO:0000981">
    <property type="term" value="F:DNA-binding transcription factor activity, RNA polymerase II-specific"/>
    <property type="evidence" value="ECO:0007669"/>
    <property type="project" value="TreeGrafter"/>
</dbReference>
<dbReference type="SUPFAM" id="SSF47095">
    <property type="entry name" value="HMG-box"/>
    <property type="match status" value="1"/>
</dbReference>
<feature type="DNA-binding region" description="HMG box" evidence="6">
    <location>
        <begin position="226"/>
        <end position="294"/>
    </location>
</feature>
<evidence type="ECO:0000256" key="1">
    <source>
        <dbReference type="ARBA" id="ARBA00004123"/>
    </source>
</evidence>
<keyword evidence="10" id="KW-1185">Reference proteome</keyword>
<organism evidence="9 10">
    <name type="scientific">Glonium stellatum</name>
    <dbReference type="NCBI Taxonomy" id="574774"/>
    <lineage>
        <taxon>Eukaryota</taxon>
        <taxon>Fungi</taxon>
        <taxon>Dikarya</taxon>
        <taxon>Ascomycota</taxon>
        <taxon>Pezizomycotina</taxon>
        <taxon>Dothideomycetes</taxon>
        <taxon>Pleosporomycetidae</taxon>
        <taxon>Gloniales</taxon>
        <taxon>Gloniaceae</taxon>
        <taxon>Glonium</taxon>
    </lineage>
</organism>
<keyword evidence="2" id="KW-0805">Transcription regulation</keyword>
<evidence type="ECO:0000313" key="9">
    <source>
        <dbReference type="EMBL" id="OCL03879.1"/>
    </source>
</evidence>
<feature type="compositionally biased region" description="Basic residues" evidence="7">
    <location>
        <begin position="334"/>
        <end position="343"/>
    </location>
</feature>
<dbReference type="Proteomes" id="UP000250140">
    <property type="component" value="Unassembled WGS sequence"/>
</dbReference>
<reference evidence="9 10" key="1">
    <citation type="journal article" date="2016" name="Nat. Commun.">
        <title>Ectomycorrhizal ecology is imprinted in the genome of the dominant symbiotic fungus Cenococcum geophilum.</title>
        <authorList>
            <consortium name="DOE Joint Genome Institute"/>
            <person name="Peter M."/>
            <person name="Kohler A."/>
            <person name="Ohm R.A."/>
            <person name="Kuo A."/>
            <person name="Krutzmann J."/>
            <person name="Morin E."/>
            <person name="Arend M."/>
            <person name="Barry K.W."/>
            <person name="Binder M."/>
            <person name="Choi C."/>
            <person name="Clum A."/>
            <person name="Copeland A."/>
            <person name="Grisel N."/>
            <person name="Haridas S."/>
            <person name="Kipfer T."/>
            <person name="LaButti K."/>
            <person name="Lindquist E."/>
            <person name="Lipzen A."/>
            <person name="Maire R."/>
            <person name="Meier B."/>
            <person name="Mihaltcheva S."/>
            <person name="Molinier V."/>
            <person name="Murat C."/>
            <person name="Poggeler S."/>
            <person name="Quandt C.A."/>
            <person name="Sperisen C."/>
            <person name="Tritt A."/>
            <person name="Tisserant E."/>
            <person name="Crous P.W."/>
            <person name="Henrissat B."/>
            <person name="Nehls U."/>
            <person name="Egli S."/>
            <person name="Spatafora J.W."/>
            <person name="Grigoriev I.V."/>
            <person name="Martin F.M."/>
        </authorList>
    </citation>
    <scope>NUCLEOTIDE SEQUENCE [LARGE SCALE GENOMIC DNA]</scope>
    <source>
        <strain evidence="9 10">CBS 207.34</strain>
    </source>
</reference>
<dbReference type="AlphaFoldDB" id="A0A8E2ES82"/>
<evidence type="ECO:0000313" key="10">
    <source>
        <dbReference type="Proteomes" id="UP000250140"/>
    </source>
</evidence>
<dbReference type="GO" id="GO:0005634">
    <property type="term" value="C:nucleus"/>
    <property type="evidence" value="ECO:0007669"/>
    <property type="project" value="UniProtKB-SubCell"/>
</dbReference>
<protein>
    <recommendedName>
        <fullName evidence="8">HMG box domain-containing protein</fullName>
    </recommendedName>
</protein>
<dbReference type="OrthoDB" id="2307332at2759"/>
<evidence type="ECO:0000259" key="8">
    <source>
        <dbReference type="PROSITE" id="PS50118"/>
    </source>
</evidence>
<name>A0A8E2ES82_9PEZI</name>
<dbReference type="Pfam" id="PF00505">
    <property type="entry name" value="HMG_box"/>
    <property type="match status" value="1"/>
</dbReference>
<sequence length="554" mass="62235">MEAAIMVKQHPPTPPNGNIELQYGLHHLVNHNVGPDYHHDYQEAQYLSRQGSAYGSPAPMMQELGSQQSDDHFQNQQFQSGPYPDPHSGAFGLGIQYDGYGPPPAYFHHNNHYGGLPYMHRGTLSGSPPTPMSATDNSDIGRRTRSGRSIARSGSPQTSKASAKKTPKTKKTKANKADKPKTPKMTAPLSILTKDFTNIPVRNMEEWVNRSPEVRRAEVEKRNGYVTRPMNSFMLYRSAYADRTKQWCLQNNHQVVSAVSGESWPMEPPEVRELYNDYAKVERINHQNAHPTYKFSPSKASNTARKRKGEYTEDEDELSDLDDPDAEWGPPGQRRPRGKPTRRQGKEAGYLLNNSITAGFDDRYFGPDNGMNKSTWEASNEGKPLPVPMGQADLYNQYYQMTIQPNMSVPGIEDIRMQRMDTPGSIMQFPQDHSLLGLPGGHHSDLLPMNTHMSTSVTHEPQVDPMLLAFDDQLGGQPSQSIEGMPVMEHHTEFGDGHIEMMERELDQESAHSFLGGSVAHEEYHPEAWQVDTTVAPMEPGSEFDKWMDDHPAN</sequence>
<feature type="compositionally biased region" description="Polar residues" evidence="7">
    <location>
        <begin position="124"/>
        <end position="138"/>
    </location>
</feature>
<comment type="subcellular location">
    <subcellularLocation>
        <location evidence="1">Nucleus</location>
    </subcellularLocation>
</comment>
<dbReference type="InterPro" id="IPR009071">
    <property type="entry name" value="HMG_box_dom"/>
</dbReference>
<feature type="region of interest" description="Disordered" evidence="7">
    <location>
        <begin position="286"/>
        <end position="351"/>
    </location>
</feature>
<dbReference type="CDD" id="cd01389">
    <property type="entry name" value="HMG-box_ROX1-like"/>
    <property type="match status" value="1"/>
</dbReference>
<feature type="region of interest" description="Disordered" evidence="7">
    <location>
        <begin position="120"/>
        <end position="185"/>
    </location>
</feature>
<dbReference type="PANTHER" id="PTHR45803:SF5">
    <property type="entry name" value="SOX100B"/>
    <property type="match status" value="1"/>
</dbReference>
<evidence type="ECO:0000256" key="2">
    <source>
        <dbReference type="ARBA" id="ARBA00023015"/>
    </source>
</evidence>
<feature type="domain" description="HMG box" evidence="8">
    <location>
        <begin position="226"/>
        <end position="294"/>
    </location>
</feature>
<feature type="compositionally biased region" description="Acidic residues" evidence="7">
    <location>
        <begin position="312"/>
        <end position="326"/>
    </location>
</feature>
<dbReference type="PANTHER" id="PTHR45803">
    <property type="entry name" value="SOX100B"/>
    <property type="match status" value="1"/>
</dbReference>
<evidence type="ECO:0000256" key="6">
    <source>
        <dbReference type="PROSITE-ProRule" id="PRU00267"/>
    </source>
</evidence>
<dbReference type="EMBL" id="KV750663">
    <property type="protein sequence ID" value="OCL03879.1"/>
    <property type="molecule type" value="Genomic_DNA"/>
</dbReference>
<dbReference type="GO" id="GO:0000978">
    <property type="term" value="F:RNA polymerase II cis-regulatory region sequence-specific DNA binding"/>
    <property type="evidence" value="ECO:0007669"/>
    <property type="project" value="TreeGrafter"/>
</dbReference>
<evidence type="ECO:0000256" key="7">
    <source>
        <dbReference type="SAM" id="MobiDB-lite"/>
    </source>
</evidence>
<evidence type="ECO:0000256" key="3">
    <source>
        <dbReference type="ARBA" id="ARBA00023125"/>
    </source>
</evidence>
<dbReference type="InterPro" id="IPR036910">
    <property type="entry name" value="HMG_box_dom_sf"/>
</dbReference>
<accession>A0A8E2ES82</accession>
<evidence type="ECO:0000256" key="4">
    <source>
        <dbReference type="ARBA" id="ARBA00023163"/>
    </source>
</evidence>
<dbReference type="InterPro" id="IPR050917">
    <property type="entry name" value="SOX_TF"/>
</dbReference>
<proteinExistence type="predicted"/>
<keyword evidence="4" id="KW-0804">Transcription</keyword>
<dbReference type="PROSITE" id="PS50118">
    <property type="entry name" value="HMG_BOX_2"/>
    <property type="match status" value="1"/>
</dbReference>
<keyword evidence="3 6" id="KW-0238">DNA-binding</keyword>
<feature type="compositionally biased region" description="Basic residues" evidence="7">
    <location>
        <begin position="162"/>
        <end position="174"/>
    </location>
</feature>
<evidence type="ECO:0000256" key="5">
    <source>
        <dbReference type="ARBA" id="ARBA00023242"/>
    </source>
</evidence>
<dbReference type="Gene3D" id="1.10.30.10">
    <property type="entry name" value="High mobility group box domain"/>
    <property type="match status" value="1"/>
</dbReference>